<dbReference type="GeneID" id="34621935"/>
<dbReference type="SUPFAM" id="SSF50985">
    <property type="entry name" value="RCC1/BLIP-II"/>
    <property type="match status" value="1"/>
</dbReference>
<dbReference type="AlphaFoldDB" id="A0A6P5WCY0"/>
<name>A0A6P5WCY0_9EIME</name>
<dbReference type="PROSITE" id="PS50012">
    <property type="entry name" value="RCC1_3"/>
    <property type="match status" value="2"/>
</dbReference>
<dbReference type="OrthoDB" id="299594at2759"/>
<proteinExistence type="predicted"/>
<keyword evidence="3" id="KW-1185">Reference proteome</keyword>
<dbReference type="PANTHER" id="PTHR45982:SF1">
    <property type="entry name" value="REGULATOR OF CHROMOSOME CONDENSATION"/>
    <property type="match status" value="1"/>
</dbReference>
<evidence type="ECO:0000313" key="4">
    <source>
        <dbReference type="RefSeq" id="XP_022586491.2"/>
    </source>
</evidence>
<feature type="region of interest" description="Disordered" evidence="2">
    <location>
        <begin position="453"/>
        <end position="494"/>
    </location>
</feature>
<dbReference type="RefSeq" id="XP_022586491.2">
    <property type="nucleotide sequence ID" value="XM_022735120.2"/>
</dbReference>
<feature type="region of interest" description="Disordered" evidence="2">
    <location>
        <begin position="108"/>
        <end position="133"/>
    </location>
</feature>
<dbReference type="Gene3D" id="2.130.10.30">
    <property type="entry name" value="Regulator of chromosome condensation 1/beta-lactamase-inhibitor protein II"/>
    <property type="match status" value="2"/>
</dbReference>
<dbReference type="Proteomes" id="UP000515125">
    <property type="component" value="Unplaced"/>
</dbReference>
<gene>
    <name evidence="4" type="primary">LOC34621935</name>
</gene>
<reference evidence="4" key="1">
    <citation type="submission" date="2025-08" db="UniProtKB">
        <authorList>
            <consortium name="RefSeq"/>
        </authorList>
    </citation>
    <scope>IDENTIFICATION</scope>
</reference>
<feature type="region of interest" description="Disordered" evidence="2">
    <location>
        <begin position="231"/>
        <end position="263"/>
    </location>
</feature>
<evidence type="ECO:0000256" key="2">
    <source>
        <dbReference type="SAM" id="MobiDB-lite"/>
    </source>
</evidence>
<protein>
    <submittedName>
        <fullName evidence="4">Uncharacterized protein LOC34621935</fullName>
    </submittedName>
</protein>
<sequence length="693" mass="74923">MEYRATGTPQGEQQPQPCRVLFAAEAQLPLSNTSALSFKPLWTHPCIDGILPKEHNSCSRCESSNGTERCRLTPSASAVSSFEDCLVLAFPDSLRVFIRQASSSHVQEQSVHREVQHDDQQHNQQHAEPDPCFSGVVPKRLPPRIEYTIPLPHPVSSVACGLNHILVATRVGIPWALGSNSLGQLGDGTFQDQKQFTRVKIDAERFDVVSIHAGCNFSLAVCIYRCGGYRSSSQEGSGRRSGGAQTPQQRDHPPQKKQRVSGAVGERDFICEHGSADKEDVDEARGPVVFAWGSNEFGELGLGADGMGISCLNIPKPIASLQGGFYTAVACGSNYSVFVTKNGKALSFGLNTHGQLGHGTHSPREDSPSLVRVSTPLCAVSCTDTRAVALSKRGRVITWGLQLTYAAPPPVRFPALWSPEWGVATAPVDGELPMEGPLAEPLEKMWGACTPEWEASEKSSTEDEDGVPADASDAGEARSECEEATGRNRDVRKDPFCDAPAAAQVVALPTGIYGVAATGVGIDCVIARGRNTPGNVELLCLWDTDAAAEGSEKAGLPGGPHRWPAVSRVAHLPAWIYTREEKAEEGQRPRRIQWNCRGTKRTILIWAQEAEVHAQGGNTSRRRHPQSGTCSIYRLSILQIRTRERLRPCPLLAGYKQQTEPQNINVIDDGSNVSKGGAGYPTGKADNFSKCKE</sequence>
<evidence type="ECO:0000256" key="1">
    <source>
        <dbReference type="PROSITE-ProRule" id="PRU00235"/>
    </source>
</evidence>
<feature type="region of interest" description="Disordered" evidence="2">
    <location>
        <begin position="665"/>
        <end position="693"/>
    </location>
</feature>
<feature type="repeat" description="RCC1" evidence="1">
    <location>
        <begin position="287"/>
        <end position="342"/>
    </location>
</feature>
<dbReference type="PANTHER" id="PTHR45982">
    <property type="entry name" value="REGULATOR OF CHROMOSOME CONDENSATION"/>
    <property type="match status" value="1"/>
</dbReference>
<dbReference type="InterPro" id="IPR009091">
    <property type="entry name" value="RCC1/BLIP-II"/>
</dbReference>
<organism evidence="3 4">
    <name type="scientific">Cyclospora cayetanensis</name>
    <dbReference type="NCBI Taxonomy" id="88456"/>
    <lineage>
        <taxon>Eukaryota</taxon>
        <taxon>Sar</taxon>
        <taxon>Alveolata</taxon>
        <taxon>Apicomplexa</taxon>
        <taxon>Conoidasida</taxon>
        <taxon>Coccidia</taxon>
        <taxon>Eucoccidiorida</taxon>
        <taxon>Eimeriorina</taxon>
        <taxon>Eimeriidae</taxon>
        <taxon>Cyclospora</taxon>
    </lineage>
</organism>
<dbReference type="Pfam" id="PF00415">
    <property type="entry name" value="RCC1"/>
    <property type="match status" value="3"/>
</dbReference>
<dbReference type="InterPro" id="IPR051553">
    <property type="entry name" value="Ran_GTPase-activating"/>
</dbReference>
<accession>A0A6P5WCY0</accession>
<feature type="repeat" description="RCC1" evidence="1">
    <location>
        <begin position="343"/>
        <end position="393"/>
    </location>
</feature>
<feature type="compositionally biased region" description="Basic and acidic residues" evidence="2">
    <location>
        <begin position="110"/>
        <end position="129"/>
    </location>
</feature>
<evidence type="ECO:0000313" key="3">
    <source>
        <dbReference type="Proteomes" id="UP000515125"/>
    </source>
</evidence>
<feature type="compositionally biased region" description="Basic and acidic residues" evidence="2">
    <location>
        <begin position="475"/>
        <end position="494"/>
    </location>
</feature>
<dbReference type="InterPro" id="IPR000408">
    <property type="entry name" value="Reg_chr_condens"/>
</dbReference>